<evidence type="ECO:0000313" key="2">
    <source>
        <dbReference type="Proteomes" id="UP000248916"/>
    </source>
</evidence>
<proteinExistence type="predicted"/>
<dbReference type="AlphaFoldDB" id="A0A2W7Q7I9"/>
<organism evidence="1 2">
    <name type="scientific">Palleronia aestuarii</name>
    <dbReference type="NCBI Taxonomy" id="568105"/>
    <lineage>
        <taxon>Bacteria</taxon>
        <taxon>Pseudomonadati</taxon>
        <taxon>Pseudomonadota</taxon>
        <taxon>Alphaproteobacteria</taxon>
        <taxon>Rhodobacterales</taxon>
        <taxon>Roseobacteraceae</taxon>
        <taxon>Palleronia</taxon>
    </lineage>
</organism>
<keyword evidence="2" id="KW-1185">Reference proteome</keyword>
<dbReference type="EMBL" id="QKZL01000004">
    <property type="protein sequence ID" value="PZX17749.1"/>
    <property type="molecule type" value="Genomic_DNA"/>
</dbReference>
<evidence type="ECO:0000313" key="1">
    <source>
        <dbReference type="EMBL" id="PZX17749.1"/>
    </source>
</evidence>
<accession>A0A2W7Q7I9</accession>
<comment type="caution">
    <text evidence="1">The sequence shown here is derived from an EMBL/GenBank/DDBJ whole genome shotgun (WGS) entry which is preliminary data.</text>
</comment>
<gene>
    <name evidence="1" type="ORF">LX81_01477</name>
</gene>
<protein>
    <submittedName>
        <fullName evidence="1">Uncharacterized protein</fullName>
    </submittedName>
</protein>
<sequence length="39" mass="4580">MTWRELWRSITGRGLAEDLERNRKAADKLDAAVKEMFKS</sequence>
<dbReference type="Proteomes" id="UP000248916">
    <property type="component" value="Unassembled WGS sequence"/>
</dbReference>
<name>A0A2W7Q7I9_9RHOB</name>
<reference evidence="1 2" key="1">
    <citation type="submission" date="2018-06" db="EMBL/GenBank/DDBJ databases">
        <title>Genomic Encyclopedia of Archaeal and Bacterial Type Strains, Phase II (KMG-II): from individual species to whole genera.</title>
        <authorList>
            <person name="Goeker M."/>
        </authorList>
    </citation>
    <scope>NUCLEOTIDE SEQUENCE [LARGE SCALE GENOMIC DNA]</scope>
    <source>
        <strain evidence="1 2">DSM 22009</strain>
    </source>
</reference>